<dbReference type="Pfam" id="PF01738">
    <property type="entry name" value="DLH"/>
    <property type="match status" value="1"/>
</dbReference>
<name>A0A6J4P9Z5_9ACTN</name>
<reference evidence="2" key="1">
    <citation type="submission" date="2020-02" db="EMBL/GenBank/DDBJ databases">
        <authorList>
            <person name="Meier V. D."/>
        </authorList>
    </citation>
    <scope>NUCLEOTIDE SEQUENCE</scope>
    <source>
        <strain evidence="2">AVDCRST_MAG60</strain>
    </source>
</reference>
<evidence type="ECO:0000313" key="2">
    <source>
        <dbReference type="EMBL" id="CAA9406756.1"/>
    </source>
</evidence>
<dbReference type="EMBL" id="CADCUN010000265">
    <property type="protein sequence ID" value="CAA9406756.1"/>
    <property type="molecule type" value="Genomic_DNA"/>
</dbReference>
<proteinExistence type="predicted"/>
<protein>
    <recommendedName>
        <fullName evidence="1">Dienelactone hydrolase domain-containing protein</fullName>
    </recommendedName>
</protein>
<dbReference type="PANTHER" id="PTHR46623:SF6">
    <property type="entry name" value="ALPHA_BETA-HYDROLASES SUPERFAMILY PROTEIN"/>
    <property type="match status" value="1"/>
</dbReference>
<sequence length="232" mass="25117">MKSTTEVRTPDGAMTAHVWHPEGSAGPGILLLQEIFGVSNYIQRRAANLAAAGYVVLVPELYWRLDEQRVDESAPDAVERAMSLAERLDWTTTVGDAVAGFDHLQDMDGVEGSPALIGFCFGGALAFNVAADTNPSALVSYYGSSLPQLLDLTPQVTCPSLHHFGTKDDYLDAATVRTISETLTADGRLDVVETYAGANHAFDNDDFFLFHPEASRQAWGTTLGFLQQHLPT</sequence>
<dbReference type="InterPro" id="IPR029058">
    <property type="entry name" value="AB_hydrolase_fold"/>
</dbReference>
<gene>
    <name evidence="2" type="ORF">AVDCRST_MAG60-2409</name>
</gene>
<dbReference type="InterPro" id="IPR002925">
    <property type="entry name" value="Dienelactn_hydro"/>
</dbReference>
<dbReference type="SUPFAM" id="SSF53474">
    <property type="entry name" value="alpha/beta-Hydrolases"/>
    <property type="match status" value="1"/>
</dbReference>
<accession>A0A6J4P9Z5</accession>
<dbReference type="Gene3D" id="3.40.50.1820">
    <property type="entry name" value="alpha/beta hydrolase"/>
    <property type="match status" value="1"/>
</dbReference>
<dbReference type="InterPro" id="IPR051049">
    <property type="entry name" value="Dienelactone_hydrolase-like"/>
</dbReference>
<evidence type="ECO:0000259" key="1">
    <source>
        <dbReference type="Pfam" id="PF01738"/>
    </source>
</evidence>
<dbReference type="GO" id="GO:0016787">
    <property type="term" value="F:hydrolase activity"/>
    <property type="evidence" value="ECO:0007669"/>
    <property type="project" value="InterPro"/>
</dbReference>
<feature type="domain" description="Dienelactone hydrolase" evidence="1">
    <location>
        <begin position="15"/>
        <end position="229"/>
    </location>
</feature>
<organism evidence="2">
    <name type="scientific">uncultured Nocardioides sp</name>
    <dbReference type="NCBI Taxonomy" id="198441"/>
    <lineage>
        <taxon>Bacteria</taxon>
        <taxon>Bacillati</taxon>
        <taxon>Actinomycetota</taxon>
        <taxon>Actinomycetes</taxon>
        <taxon>Propionibacteriales</taxon>
        <taxon>Nocardioidaceae</taxon>
        <taxon>Nocardioides</taxon>
        <taxon>environmental samples</taxon>
    </lineage>
</organism>
<dbReference type="AlphaFoldDB" id="A0A6J4P9Z5"/>
<dbReference type="PANTHER" id="PTHR46623">
    <property type="entry name" value="CARBOXYMETHYLENEBUTENOLIDASE-RELATED"/>
    <property type="match status" value="1"/>
</dbReference>